<organism evidence="3">
    <name type="scientific">Tanacetum cinerariifolium</name>
    <name type="common">Dalmatian daisy</name>
    <name type="synonym">Chrysanthemum cinerariifolium</name>
    <dbReference type="NCBI Taxonomy" id="118510"/>
    <lineage>
        <taxon>Eukaryota</taxon>
        <taxon>Viridiplantae</taxon>
        <taxon>Streptophyta</taxon>
        <taxon>Embryophyta</taxon>
        <taxon>Tracheophyta</taxon>
        <taxon>Spermatophyta</taxon>
        <taxon>Magnoliopsida</taxon>
        <taxon>eudicotyledons</taxon>
        <taxon>Gunneridae</taxon>
        <taxon>Pentapetalae</taxon>
        <taxon>asterids</taxon>
        <taxon>campanulids</taxon>
        <taxon>Asterales</taxon>
        <taxon>Asteraceae</taxon>
        <taxon>Asteroideae</taxon>
        <taxon>Anthemideae</taxon>
        <taxon>Anthemidinae</taxon>
        <taxon>Tanacetum</taxon>
    </lineage>
</organism>
<gene>
    <name evidence="3" type="ORF">Tci_027053</name>
</gene>
<dbReference type="GO" id="GO:0004190">
    <property type="term" value="F:aspartic-type endopeptidase activity"/>
    <property type="evidence" value="ECO:0007669"/>
    <property type="project" value="InterPro"/>
</dbReference>
<dbReference type="PROSITE" id="PS00141">
    <property type="entry name" value="ASP_PROTEASE"/>
    <property type="match status" value="1"/>
</dbReference>
<dbReference type="Pfam" id="PF08284">
    <property type="entry name" value="RVP_2"/>
    <property type="match status" value="1"/>
</dbReference>
<dbReference type="Gene3D" id="3.10.10.10">
    <property type="entry name" value="HIV Type 1 Reverse Transcriptase, subunit A, domain 1"/>
    <property type="match status" value="1"/>
</dbReference>
<dbReference type="GO" id="GO:0006508">
    <property type="term" value="P:proteolysis"/>
    <property type="evidence" value="ECO:0007669"/>
    <property type="project" value="InterPro"/>
</dbReference>
<proteinExistence type="predicted"/>
<dbReference type="FunFam" id="3.30.70.270:FF:000020">
    <property type="entry name" value="Transposon Tf2-6 polyprotein-like Protein"/>
    <property type="match status" value="1"/>
</dbReference>
<dbReference type="InterPro" id="IPR043128">
    <property type="entry name" value="Rev_trsase/Diguanyl_cyclase"/>
</dbReference>
<feature type="compositionally biased region" description="Acidic residues" evidence="1">
    <location>
        <begin position="27"/>
        <end position="44"/>
    </location>
</feature>
<dbReference type="InterPro" id="IPR001969">
    <property type="entry name" value="Aspartic_peptidase_AS"/>
</dbReference>
<dbReference type="PANTHER" id="PTHR37984">
    <property type="entry name" value="PROTEIN CBG26694"/>
    <property type="match status" value="1"/>
</dbReference>
<name>A0A6L2L486_TANCI</name>
<feature type="compositionally biased region" description="Acidic residues" evidence="1">
    <location>
        <begin position="75"/>
        <end position="95"/>
    </location>
</feature>
<comment type="caution">
    <text evidence="3">The sequence shown here is derived from an EMBL/GenBank/DDBJ whole genome shotgun (WGS) entry which is preliminary data.</text>
</comment>
<reference evidence="3" key="1">
    <citation type="journal article" date="2019" name="Sci. Rep.">
        <title>Draft genome of Tanacetum cinerariifolium, the natural source of mosquito coil.</title>
        <authorList>
            <person name="Yamashiro T."/>
            <person name="Shiraishi A."/>
            <person name="Satake H."/>
            <person name="Nakayama K."/>
        </authorList>
    </citation>
    <scope>NUCLEOTIDE SEQUENCE</scope>
</reference>
<feature type="region of interest" description="Disordered" evidence="1">
    <location>
        <begin position="238"/>
        <end position="270"/>
    </location>
</feature>
<feature type="compositionally biased region" description="Basic and acidic residues" evidence="1">
    <location>
        <begin position="15"/>
        <end position="26"/>
    </location>
</feature>
<dbReference type="InterPro" id="IPR043502">
    <property type="entry name" value="DNA/RNA_pol_sf"/>
</dbReference>
<accession>A0A6L2L486</accession>
<keyword evidence="3" id="KW-0548">Nucleotidyltransferase</keyword>
<dbReference type="CDD" id="cd01647">
    <property type="entry name" value="RT_LTR"/>
    <property type="match status" value="1"/>
</dbReference>
<sequence length="850" mass="96246">MANPNPEEPNVPNEDIPKEDPYHLLDYDEEEDPKMDIEEEEPEEDPVKEPEPLAGHEDQFDAYPNPQPRNMNGWVDDDDDVEEEDDENEDVDIEEDDDAEIIFPYEVQGDQTPEATIGTGSQRPFAVRDFPMGFHEDRIREAESETSRTEIALLGSGAKIGKMEREILHHDLSSVEETLGNVVERLKVLESEENATLKKKLAKKEDHAPKPMSEARMHKIVRDQFATSMNEFMANMNNRASRSGGASGSGGAGGSGGTGGNANGTGVRGAGPTVPELTGYSYATFIKCDPLPFNGTEGAVGLCQWFEKLESVFQISECKEKDRVKFAMATLYGRALTWWNGRTKAMGIEAANNTPWSEVRKWMTEEFCPRSVIQRMEQELYNLRMKGMDIDGLMKQPSVRKERVKVIEEVMVIINVSITAVRTRGEEDPKVVTGKFLLNNHYATALFDSGADRSFVSTKFSTLINIKPIKIDTSYELELADGKILSKNDAAILCGEKKVRIPLKNKALIIEGSSVYSKIDLRSGYHQLRIREEDIPITAFRTRYGHYEFQVMSFGLTNAPAVFMDLMNRVCKPYRDKFVIVFIEDILIYSKNKEEHGEHLKTILKLLKDEKLYAKFLKCDFLLNFVQFLGHVIDSSGIHVDPAKIEAIKSWAAPTTPTEVRQFLGLTGYYRWFIKEFFLIAKPLTKLTQKNKPFIWGNDEDKAFQTLKRKLCSAPILSLPEKWIELLSSYDCEIRYHPGKANVVADALSRKDKEPIRVQALVLTVHNNLPEQIRNAQAKACEMENIGAEGLVGEGEPFEVRADGTKCLRGRVWLPLLRGLRDLIMLKSHKSKYSIHPGSNKMYHDLKKLY</sequence>
<feature type="compositionally biased region" description="Gly residues" evidence="1">
    <location>
        <begin position="245"/>
        <end position="269"/>
    </location>
</feature>
<keyword evidence="3" id="KW-0695">RNA-directed DNA polymerase</keyword>
<dbReference type="Pfam" id="PF00078">
    <property type="entry name" value="RVT_1"/>
    <property type="match status" value="1"/>
</dbReference>
<feature type="compositionally biased region" description="Low complexity" evidence="1">
    <location>
        <begin position="1"/>
        <end position="14"/>
    </location>
</feature>
<evidence type="ECO:0000259" key="2">
    <source>
        <dbReference type="Pfam" id="PF00078"/>
    </source>
</evidence>
<evidence type="ECO:0000256" key="1">
    <source>
        <dbReference type="SAM" id="MobiDB-lite"/>
    </source>
</evidence>
<protein>
    <submittedName>
        <fullName evidence="3">Putative reverse transcriptase domain-containing protein</fullName>
    </submittedName>
</protein>
<feature type="compositionally biased region" description="Basic and acidic residues" evidence="1">
    <location>
        <begin position="45"/>
        <end position="59"/>
    </location>
</feature>
<dbReference type="SUPFAM" id="SSF56672">
    <property type="entry name" value="DNA/RNA polymerases"/>
    <property type="match status" value="1"/>
</dbReference>
<dbReference type="EMBL" id="BKCJ010003436">
    <property type="protein sequence ID" value="GEU55075.1"/>
    <property type="molecule type" value="Genomic_DNA"/>
</dbReference>
<dbReference type="CDD" id="cd00303">
    <property type="entry name" value="retropepsin_like"/>
    <property type="match status" value="1"/>
</dbReference>
<dbReference type="InterPro" id="IPR050951">
    <property type="entry name" value="Retrovirus_Pol_polyprotein"/>
</dbReference>
<dbReference type="Gene3D" id="3.30.70.270">
    <property type="match status" value="2"/>
</dbReference>
<dbReference type="InterPro" id="IPR000477">
    <property type="entry name" value="RT_dom"/>
</dbReference>
<feature type="region of interest" description="Disordered" evidence="1">
    <location>
        <begin position="1"/>
        <end position="95"/>
    </location>
</feature>
<evidence type="ECO:0000313" key="3">
    <source>
        <dbReference type="EMBL" id="GEU55075.1"/>
    </source>
</evidence>
<keyword evidence="3" id="KW-0808">Transferase</keyword>
<dbReference type="PANTHER" id="PTHR37984:SF5">
    <property type="entry name" value="PROTEIN NYNRIN-LIKE"/>
    <property type="match status" value="1"/>
</dbReference>
<dbReference type="GO" id="GO:0003964">
    <property type="term" value="F:RNA-directed DNA polymerase activity"/>
    <property type="evidence" value="ECO:0007669"/>
    <property type="project" value="UniProtKB-KW"/>
</dbReference>
<feature type="domain" description="Reverse transcriptase" evidence="2">
    <location>
        <begin position="507"/>
        <end position="633"/>
    </location>
</feature>
<dbReference type="AlphaFoldDB" id="A0A6L2L486"/>